<accession>A6HYV2</accession>
<feature type="region of interest" description="Disordered" evidence="1">
    <location>
        <begin position="100"/>
        <end position="125"/>
    </location>
</feature>
<dbReference type="PANTHER" id="PTHR48066">
    <property type="entry name" value="CARNOSINE SYNTHASE 1"/>
    <property type="match status" value="1"/>
</dbReference>
<dbReference type="GO" id="GO:0035499">
    <property type="term" value="P:carnosine biosynthetic process"/>
    <property type="evidence" value="ECO:0007669"/>
    <property type="project" value="InterPro"/>
</dbReference>
<name>A6HYV2_RAT</name>
<dbReference type="GO" id="GO:0016887">
    <property type="term" value="F:ATP hydrolysis activity"/>
    <property type="evidence" value="ECO:0007669"/>
    <property type="project" value="InterPro"/>
</dbReference>
<dbReference type="AlphaFoldDB" id="A6HYV2"/>
<gene>
    <name evidence="2" type="ORF">rCG_47297</name>
</gene>
<organism evidence="2 3">
    <name type="scientific">Rattus norvegicus</name>
    <name type="common">Rat</name>
    <dbReference type="NCBI Taxonomy" id="10116"/>
    <lineage>
        <taxon>Eukaryota</taxon>
        <taxon>Metazoa</taxon>
        <taxon>Chordata</taxon>
        <taxon>Craniata</taxon>
        <taxon>Vertebrata</taxon>
        <taxon>Euteleostomi</taxon>
        <taxon>Mammalia</taxon>
        <taxon>Eutheria</taxon>
        <taxon>Euarchontoglires</taxon>
        <taxon>Glires</taxon>
        <taxon>Rodentia</taxon>
        <taxon>Myomorpha</taxon>
        <taxon>Muroidea</taxon>
        <taxon>Muridae</taxon>
        <taxon>Murinae</taxon>
        <taxon>Rattus</taxon>
    </lineage>
</organism>
<proteinExistence type="predicted"/>
<dbReference type="PANTHER" id="PTHR48066:SF1">
    <property type="entry name" value="CARNOSINE SYNTHASE 1"/>
    <property type="match status" value="1"/>
</dbReference>
<dbReference type="GO" id="GO:0047730">
    <property type="term" value="F:carnosine synthase activity"/>
    <property type="evidence" value="ECO:0007669"/>
    <property type="project" value="InterPro"/>
</dbReference>
<evidence type="ECO:0000313" key="2">
    <source>
        <dbReference type="EMBL" id="EDM12382.1"/>
    </source>
</evidence>
<dbReference type="Proteomes" id="UP000234681">
    <property type="component" value="Chromosome 1"/>
</dbReference>
<evidence type="ECO:0000256" key="1">
    <source>
        <dbReference type="SAM" id="MobiDB-lite"/>
    </source>
</evidence>
<feature type="region of interest" description="Disordered" evidence="1">
    <location>
        <begin position="33"/>
        <end position="55"/>
    </location>
</feature>
<reference evidence="3" key="1">
    <citation type="submission" date="2005-09" db="EMBL/GenBank/DDBJ databases">
        <authorList>
            <person name="Mural R.J."/>
            <person name="Li P.W."/>
            <person name="Adams M.D."/>
            <person name="Amanatides P.G."/>
            <person name="Baden-Tillson H."/>
            <person name="Barnstead M."/>
            <person name="Chin S.H."/>
            <person name="Dew I."/>
            <person name="Evans C.A."/>
            <person name="Ferriera S."/>
            <person name="Flanigan M."/>
            <person name="Fosler C."/>
            <person name="Glodek A."/>
            <person name="Gu Z."/>
            <person name="Holt R.A."/>
            <person name="Jennings D."/>
            <person name="Kraft C.L."/>
            <person name="Lu F."/>
            <person name="Nguyen T."/>
            <person name="Nusskern D.R."/>
            <person name="Pfannkoch C.M."/>
            <person name="Sitter C."/>
            <person name="Sutton G.G."/>
            <person name="Venter J.C."/>
            <person name="Wang Z."/>
            <person name="Woodage T."/>
            <person name="Zheng X.H."/>
            <person name="Zhong F."/>
        </authorList>
    </citation>
    <scope>NUCLEOTIDE SEQUENCE [LARGE SCALE GENOMIC DNA]</scope>
    <source>
        <strain>BN</strain>
        <strain evidence="3">Sprague-Dawley</strain>
    </source>
</reference>
<protein>
    <submittedName>
        <fullName evidence="2">RCG47297, isoform CRA_b</fullName>
    </submittedName>
</protein>
<feature type="non-terminal residue" evidence="2">
    <location>
        <position position="125"/>
    </location>
</feature>
<evidence type="ECO:0000313" key="3">
    <source>
        <dbReference type="Proteomes" id="UP000234681"/>
    </source>
</evidence>
<dbReference type="InterPro" id="IPR031046">
    <property type="entry name" value="CARNS1"/>
</dbReference>
<dbReference type="EMBL" id="CH473953">
    <property type="protein sequence ID" value="EDM12382.1"/>
    <property type="molecule type" value="Genomic_DNA"/>
</dbReference>
<sequence>MHWIPTQCTRHSPVPHYPQELCLDPLGTEWDHPLGSKDLDGEEEPWKGGAGLPPTDCFPGPWRQDVSLDCKGSPEEAEARAWTVYYYGLLQSCLQQAGLPETQDRSQAPRTGASGLRKWVSQRQG</sequence>